<dbReference type="Gene3D" id="3.40.1190.20">
    <property type="match status" value="1"/>
</dbReference>
<organism evidence="12 13">
    <name type="scientific">Vitis vinifera</name>
    <name type="common">Grape</name>
    <dbReference type="NCBI Taxonomy" id="29760"/>
    <lineage>
        <taxon>Eukaryota</taxon>
        <taxon>Viridiplantae</taxon>
        <taxon>Streptophyta</taxon>
        <taxon>Embryophyta</taxon>
        <taxon>Tracheophyta</taxon>
        <taxon>Spermatophyta</taxon>
        <taxon>Magnoliopsida</taxon>
        <taxon>eudicotyledons</taxon>
        <taxon>Gunneridae</taxon>
        <taxon>Pentapetalae</taxon>
        <taxon>rosids</taxon>
        <taxon>Vitales</taxon>
        <taxon>Vitaceae</taxon>
        <taxon>Viteae</taxon>
        <taxon>Vitis</taxon>
    </lineage>
</organism>
<dbReference type="GO" id="GO:0005524">
    <property type="term" value="F:ATP binding"/>
    <property type="evidence" value="ECO:0007669"/>
    <property type="project" value="UniProtKB-KW"/>
</dbReference>
<dbReference type="OrthoDB" id="4994at2759"/>
<evidence type="ECO:0000256" key="5">
    <source>
        <dbReference type="ARBA" id="ARBA00022679"/>
    </source>
</evidence>
<evidence type="ECO:0000256" key="1">
    <source>
        <dbReference type="ARBA" id="ARBA00001771"/>
    </source>
</evidence>
<comment type="pathway">
    <text evidence="3">Cofactor biosynthesis; thiamine diphosphate biosynthesis; 4-methyl-5-(2-phosphoethyl)-thiazole from 5-(2-hydroxyethyl)-4-methylthiazole: step 1/1.</text>
</comment>
<evidence type="ECO:0000256" key="2">
    <source>
        <dbReference type="ARBA" id="ARBA00001946"/>
    </source>
</evidence>
<keyword evidence="10" id="KW-0460">Magnesium</keyword>
<evidence type="ECO:0000256" key="8">
    <source>
        <dbReference type="ARBA" id="ARBA00022777"/>
    </source>
</evidence>
<keyword evidence="9" id="KW-0067">ATP-binding</keyword>
<evidence type="ECO:0000313" key="12">
    <source>
        <dbReference type="EMBL" id="RVW96760.1"/>
    </source>
</evidence>
<comment type="caution">
    <text evidence="12">The sequence shown here is derived from an EMBL/GenBank/DDBJ whole genome shotgun (WGS) entry which is preliminary data.</text>
</comment>
<sequence>MGAEGLEGPLRRTAAVTSHPMHHQLRLHGSDGQHSLGRRRFSRDAPLLQEIPDFTPQAHALLINVGTLSDAWLPAMKSAAEFATQSGRPWVLDPVAAGATGFRLKACLELVGLRPTVIRGNGSEIIALSKASLGATLVMVSNTCACWLLFSF</sequence>
<proteinExistence type="predicted"/>
<dbReference type="GO" id="GO:0009229">
    <property type="term" value="P:thiamine diphosphate biosynthetic process"/>
    <property type="evidence" value="ECO:0007669"/>
    <property type="project" value="UniProtKB-UniPathway"/>
</dbReference>
<keyword evidence="8 12" id="KW-0418">Kinase</keyword>
<evidence type="ECO:0000256" key="6">
    <source>
        <dbReference type="ARBA" id="ARBA00022723"/>
    </source>
</evidence>
<comment type="catalytic activity">
    <reaction evidence="1">
        <text>5-(2-hydroxyethyl)-4-methylthiazole + ATP = 4-methyl-5-(2-phosphooxyethyl)-thiazole + ADP + H(+)</text>
        <dbReference type="Rhea" id="RHEA:24212"/>
        <dbReference type="ChEBI" id="CHEBI:15378"/>
        <dbReference type="ChEBI" id="CHEBI:17957"/>
        <dbReference type="ChEBI" id="CHEBI:30616"/>
        <dbReference type="ChEBI" id="CHEBI:58296"/>
        <dbReference type="ChEBI" id="CHEBI:456216"/>
        <dbReference type="EC" id="2.7.1.50"/>
    </reaction>
</comment>
<dbReference type="UniPathway" id="UPA00060">
    <property type="reaction ID" value="UER00139"/>
</dbReference>
<dbReference type="InterPro" id="IPR000417">
    <property type="entry name" value="Hyethyz_kinase"/>
</dbReference>
<evidence type="ECO:0000256" key="9">
    <source>
        <dbReference type="ARBA" id="ARBA00022840"/>
    </source>
</evidence>
<keyword evidence="5" id="KW-0808">Transferase</keyword>
<dbReference type="EMBL" id="QGNW01000105">
    <property type="protein sequence ID" value="RVW96760.1"/>
    <property type="molecule type" value="Genomic_DNA"/>
</dbReference>
<dbReference type="Pfam" id="PF02110">
    <property type="entry name" value="HK"/>
    <property type="match status" value="1"/>
</dbReference>
<name>A0A438IJ99_VITVI</name>
<evidence type="ECO:0000256" key="7">
    <source>
        <dbReference type="ARBA" id="ARBA00022741"/>
    </source>
</evidence>
<evidence type="ECO:0000256" key="11">
    <source>
        <dbReference type="ARBA" id="ARBA00022977"/>
    </source>
</evidence>
<evidence type="ECO:0000256" key="3">
    <source>
        <dbReference type="ARBA" id="ARBA00004868"/>
    </source>
</evidence>
<dbReference type="GO" id="GO:0004417">
    <property type="term" value="F:hydroxyethylthiazole kinase activity"/>
    <property type="evidence" value="ECO:0007669"/>
    <property type="project" value="UniProtKB-EC"/>
</dbReference>
<dbReference type="GO" id="GO:0000287">
    <property type="term" value="F:magnesium ion binding"/>
    <property type="evidence" value="ECO:0007669"/>
    <property type="project" value="InterPro"/>
</dbReference>
<dbReference type="SUPFAM" id="SSF53613">
    <property type="entry name" value="Ribokinase-like"/>
    <property type="match status" value="1"/>
</dbReference>
<evidence type="ECO:0000256" key="4">
    <source>
        <dbReference type="ARBA" id="ARBA00012129"/>
    </source>
</evidence>
<comment type="cofactor">
    <cofactor evidence="2">
        <name>Mg(2+)</name>
        <dbReference type="ChEBI" id="CHEBI:18420"/>
    </cofactor>
</comment>
<reference evidence="12 13" key="1">
    <citation type="journal article" date="2018" name="PLoS Genet.">
        <title>Population sequencing reveals clonal diversity and ancestral inbreeding in the grapevine cultivar Chardonnay.</title>
        <authorList>
            <person name="Roach M.J."/>
            <person name="Johnson D.L."/>
            <person name="Bohlmann J."/>
            <person name="van Vuuren H.J."/>
            <person name="Jones S.J."/>
            <person name="Pretorius I.S."/>
            <person name="Schmidt S.A."/>
            <person name="Borneman A.R."/>
        </authorList>
    </citation>
    <scope>NUCLEOTIDE SEQUENCE [LARGE SCALE GENOMIC DNA]</scope>
    <source>
        <strain evidence="13">cv. Chardonnay</strain>
        <tissue evidence="12">Leaf</tissue>
    </source>
</reference>
<dbReference type="EC" id="2.7.1.50" evidence="4"/>
<dbReference type="AlphaFoldDB" id="A0A438IJ99"/>
<accession>A0A438IJ99</accession>
<protein>
    <recommendedName>
        <fullName evidence="4">hydroxyethylthiazole kinase</fullName>
        <ecNumber evidence="4">2.7.1.50</ecNumber>
    </recommendedName>
</protein>
<keyword evidence="11" id="KW-0784">Thiamine biosynthesis</keyword>
<evidence type="ECO:0000313" key="13">
    <source>
        <dbReference type="Proteomes" id="UP000288805"/>
    </source>
</evidence>
<dbReference type="GO" id="GO:0009228">
    <property type="term" value="P:thiamine biosynthetic process"/>
    <property type="evidence" value="ECO:0007669"/>
    <property type="project" value="UniProtKB-KW"/>
</dbReference>
<gene>
    <name evidence="12" type="primary">THIM_2</name>
    <name evidence="12" type="ORF">CK203_026176</name>
</gene>
<dbReference type="PRINTS" id="PR01099">
    <property type="entry name" value="HYETHTZKNASE"/>
</dbReference>
<keyword evidence="6" id="KW-0479">Metal-binding</keyword>
<evidence type="ECO:0000256" key="10">
    <source>
        <dbReference type="ARBA" id="ARBA00022842"/>
    </source>
</evidence>
<dbReference type="Proteomes" id="UP000288805">
    <property type="component" value="Unassembled WGS sequence"/>
</dbReference>
<keyword evidence="7" id="KW-0547">Nucleotide-binding</keyword>
<dbReference type="InterPro" id="IPR029056">
    <property type="entry name" value="Ribokinase-like"/>
</dbReference>